<feature type="region of interest" description="Disordered" evidence="1">
    <location>
        <begin position="1"/>
        <end position="24"/>
    </location>
</feature>
<dbReference type="Proteomes" id="UP001341840">
    <property type="component" value="Unassembled WGS sequence"/>
</dbReference>
<protein>
    <submittedName>
        <fullName evidence="2">Uncharacterized protein</fullName>
    </submittedName>
</protein>
<reference evidence="2 3" key="1">
    <citation type="journal article" date="2023" name="Plants (Basel)">
        <title>Bridging the Gap: Combining Genomics and Transcriptomics Approaches to Understand Stylosanthes scabra, an Orphan Legume from the Brazilian Caatinga.</title>
        <authorList>
            <person name="Ferreira-Neto J.R.C."/>
            <person name="da Silva M.D."/>
            <person name="Binneck E."/>
            <person name="de Melo N.F."/>
            <person name="da Silva R.H."/>
            <person name="de Melo A.L.T.M."/>
            <person name="Pandolfi V."/>
            <person name="Bustamante F.O."/>
            <person name="Brasileiro-Vidal A.C."/>
            <person name="Benko-Iseppon A.M."/>
        </authorList>
    </citation>
    <scope>NUCLEOTIDE SEQUENCE [LARGE SCALE GENOMIC DNA]</scope>
    <source>
        <tissue evidence="2">Leaves</tissue>
    </source>
</reference>
<evidence type="ECO:0000313" key="2">
    <source>
        <dbReference type="EMBL" id="MED6107360.1"/>
    </source>
</evidence>
<name>A0ABU6Q726_9FABA</name>
<sequence length="101" mass="10621">MHASTPQSFRAPWRVDDVSSSDSASYGDLRGVIGLTGATDQRGHPQMIPYKTEPAGSNVLQPVAHVIASRRPQLGEAGAVVAAASSHGFIMSFVRSSCRVA</sequence>
<accession>A0ABU6Q726</accession>
<organism evidence="2 3">
    <name type="scientific">Stylosanthes scabra</name>
    <dbReference type="NCBI Taxonomy" id="79078"/>
    <lineage>
        <taxon>Eukaryota</taxon>
        <taxon>Viridiplantae</taxon>
        <taxon>Streptophyta</taxon>
        <taxon>Embryophyta</taxon>
        <taxon>Tracheophyta</taxon>
        <taxon>Spermatophyta</taxon>
        <taxon>Magnoliopsida</taxon>
        <taxon>eudicotyledons</taxon>
        <taxon>Gunneridae</taxon>
        <taxon>Pentapetalae</taxon>
        <taxon>rosids</taxon>
        <taxon>fabids</taxon>
        <taxon>Fabales</taxon>
        <taxon>Fabaceae</taxon>
        <taxon>Papilionoideae</taxon>
        <taxon>50 kb inversion clade</taxon>
        <taxon>dalbergioids sensu lato</taxon>
        <taxon>Dalbergieae</taxon>
        <taxon>Pterocarpus clade</taxon>
        <taxon>Stylosanthes</taxon>
    </lineage>
</organism>
<keyword evidence="3" id="KW-1185">Reference proteome</keyword>
<comment type="caution">
    <text evidence="2">The sequence shown here is derived from an EMBL/GenBank/DDBJ whole genome shotgun (WGS) entry which is preliminary data.</text>
</comment>
<gene>
    <name evidence="2" type="ORF">PIB30_013209</name>
</gene>
<proteinExistence type="predicted"/>
<evidence type="ECO:0000313" key="3">
    <source>
        <dbReference type="Proteomes" id="UP001341840"/>
    </source>
</evidence>
<dbReference type="EMBL" id="JASCZI010000034">
    <property type="protein sequence ID" value="MED6107360.1"/>
    <property type="molecule type" value="Genomic_DNA"/>
</dbReference>
<evidence type="ECO:0000256" key="1">
    <source>
        <dbReference type="SAM" id="MobiDB-lite"/>
    </source>
</evidence>